<evidence type="ECO:0000313" key="3">
    <source>
        <dbReference type="Proteomes" id="UP000242146"/>
    </source>
</evidence>
<keyword evidence="1" id="KW-1133">Transmembrane helix</keyword>
<name>A0A1X2GKD6_9FUNG</name>
<sequence>MVGKLQCMQSGQWPGWTRRKRPLFFPAGCTTAVRPAELDSIVSICMTATLVSGSIFTFLLPFYFHSSRITCLSESIKEKLAFDLHHERGASDWPHSFTVTIVSIKKAVSVNNPFSFFFSSSSDHITT</sequence>
<proteinExistence type="predicted"/>
<feature type="transmembrane region" description="Helical" evidence="1">
    <location>
        <begin position="41"/>
        <end position="64"/>
    </location>
</feature>
<accession>A0A1X2GKD6</accession>
<comment type="caution">
    <text evidence="2">The sequence shown here is derived from an EMBL/GenBank/DDBJ whole genome shotgun (WGS) entry which is preliminary data.</text>
</comment>
<protein>
    <submittedName>
        <fullName evidence="2">Uncharacterized protein</fullName>
    </submittedName>
</protein>
<organism evidence="2 3">
    <name type="scientific">Hesseltinella vesiculosa</name>
    <dbReference type="NCBI Taxonomy" id="101127"/>
    <lineage>
        <taxon>Eukaryota</taxon>
        <taxon>Fungi</taxon>
        <taxon>Fungi incertae sedis</taxon>
        <taxon>Mucoromycota</taxon>
        <taxon>Mucoromycotina</taxon>
        <taxon>Mucoromycetes</taxon>
        <taxon>Mucorales</taxon>
        <taxon>Cunninghamellaceae</taxon>
        <taxon>Hesseltinella</taxon>
    </lineage>
</organism>
<keyword evidence="1" id="KW-0472">Membrane</keyword>
<evidence type="ECO:0000256" key="1">
    <source>
        <dbReference type="SAM" id="Phobius"/>
    </source>
</evidence>
<dbReference type="EMBL" id="MCGT01000011">
    <property type="protein sequence ID" value="ORX55777.1"/>
    <property type="molecule type" value="Genomic_DNA"/>
</dbReference>
<reference evidence="2 3" key="1">
    <citation type="submission" date="2016-07" db="EMBL/GenBank/DDBJ databases">
        <title>Pervasive Adenine N6-methylation of Active Genes in Fungi.</title>
        <authorList>
            <consortium name="DOE Joint Genome Institute"/>
            <person name="Mondo S.J."/>
            <person name="Dannebaum R.O."/>
            <person name="Kuo R.C."/>
            <person name="Labutti K."/>
            <person name="Haridas S."/>
            <person name="Kuo A."/>
            <person name="Salamov A."/>
            <person name="Ahrendt S.R."/>
            <person name="Lipzen A."/>
            <person name="Sullivan W."/>
            <person name="Andreopoulos W.B."/>
            <person name="Clum A."/>
            <person name="Lindquist E."/>
            <person name="Daum C."/>
            <person name="Ramamoorthy G.K."/>
            <person name="Gryganskyi A."/>
            <person name="Culley D."/>
            <person name="Magnuson J.K."/>
            <person name="James T.Y."/>
            <person name="O'Malley M.A."/>
            <person name="Stajich J.E."/>
            <person name="Spatafora J.W."/>
            <person name="Visel A."/>
            <person name="Grigoriev I.V."/>
        </authorList>
    </citation>
    <scope>NUCLEOTIDE SEQUENCE [LARGE SCALE GENOMIC DNA]</scope>
    <source>
        <strain evidence="2 3">NRRL 3301</strain>
    </source>
</reference>
<keyword evidence="3" id="KW-1185">Reference proteome</keyword>
<evidence type="ECO:0000313" key="2">
    <source>
        <dbReference type="EMBL" id="ORX55777.1"/>
    </source>
</evidence>
<dbReference type="AlphaFoldDB" id="A0A1X2GKD6"/>
<keyword evidence="1" id="KW-0812">Transmembrane</keyword>
<gene>
    <name evidence="2" type="ORF">DM01DRAFT_1026590</name>
</gene>
<dbReference type="Proteomes" id="UP000242146">
    <property type="component" value="Unassembled WGS sequence"/>
</dbReference>